<protein>
    <recommendedName>
        <fullName evidence="7">Sodium/nucleoside cotransporter</fullName>
    </recommendedName>
</protein>
<dbReference type="InterPro" id="IPR002668">
    <property type="entry name" value="CNT_N_dom"/>
</dbReference>
<evidence type="ECO:0000256" key="4">
    <source>
        <dbReference type="ARBA" id="ARBA00022692"/>
    </source>
</evidence>
<dbReference type="PANTHER" id="PTHR10590:SF4">
    <property type="entry name" value="SOLUTE CARRIER FAMILY 28 MEMBER 3"/>
    <property type="match status" value="1"/>
</dbReference>
<dbReference type="Pfam" id="PF01773">
    <property type="entry name" value="Nucleos_tra2_N"/>
    <property type="match status" value="1"/>
</dbReference>
<comment type="subcellular location">
    <subcellularLocation>
        <location evidence="1">Cell membrane</location>
        <topology evidence="1">Multi-pass membrane protein</topology>
    </subcellularLocation>
</comment>
<keyword evidence="12" id="KW-1185">Reference proteome</keyword>
<dbReference type="Pfam" id="PF07662">
    <property type="entry name" value="Nucleos_tra2_C"/>
    <property type="match status" value="1"/>
</dbReference>
<feature type="transmembrane region" description="Helical" evidence="7">
    <location>
        <begin position="181"/>
        <end position="200"/>
    </location>
</feature>
<evidence type="ECO:0000256" key="5">
    <source>
        <dbReference type="ARBA" id="ARBA00022989"/>
    </source>
</evidence>
<dbReference type="GO" id="GO:0005415">
    <property type="term" value="F:nucleoside:sodium symporter activity"/>
    <property type="evidence" value="ECO:0007669"/>
    <property type="project" value="TreeGrafter"/>
</dbReference>
<feature type="domain" description="Concentrative nucleoside transporter C-terminal" evidence="9">
    <location>
        <begin position="372"/>
        <end position="580"/>
    </location>
</feature>
<dbReference type="InterPro" id="IPR011642">
    <property type="entry name" value="Gate_dom"/>
</dbReference>
<evidence type="ECO:0000256" key="1">
    <source>
        <dbReference type="ARBA" id="ARBA00004651"/>
    </source>
</evidence>
<dbReference type="NCBIfam" id="TIGR00804">
    <property type="entry name" value="nupC"/>
    <property type="match status" value="1"/>
</dbReference>
<evidence type="ECO:0000259" key="10">
    <source>
        <dbReference type="Pfam" id="PF07670"/>
    </source>
</evidence>
<keyword evidence="4 7" id="KW-0812">Transmembrane</keyword>
<feature type="domain" description="Concentrative nucleoside transporter N-terminal" evidence="8">
    <location>
        <begin position="188"/>
        <end position="260"/>
    </location>
</feature>
<evidence type="ECO:0000256" key="3">
    <source>
        <dbReference type="ARBA" id="ARBA00022475"/>
    </source>
</evidence>
<accession>A0AAD9RCG9</accession>
<comment type="similarity">
    <text evidence="2 7">Belongs to the concentrative nucleoside transporter (CNT) (TC 2.A.41) family.</text>
</comment>
<dbReference type="Pfam" id="PF07670">
    <property type="entry name" value="Gate"/>
    <property type="match status" value="1"/>
</dbReference>
<gene>
    <name evidence="11" type="ORF">KPH14_003341</name>
</gene>
<feature type="domain" description="Nucleoside transporter/FeoB GTPase Gate" evidence="10">
    <location>
        <begin position="270"/>
        <end position="368"/>
    </location>
</feature>
<dbReference type="InterPro" id="IPR018270">
    <property type="entry name" value="C_nuclsd_transpt_met_bac"/>
</dbReference>
<proteinExistence type="inferred from homology"/>
<feature type="transmembrane region" description="Helical" evidence="7">
    <location>
        <begin position="433"/>
        <end position="460"/>
    </location>
</feature>
<feature type="transmembrane region" description="Helical" evidence="7">
    <location>
        <begin position="267"/>
        <end position="289"/>
    </location>
</feature>
<keyword evidence="5 7" id="KW-1133">Transmembrane helix</keyword>
<evidence type="ECO:0000256" key="6">
    <source>
        <dbReference type="ARBA" id="ARBA00023136"/>
    </source>
</evidence>
<keyword evidence="6 7" id="KW-0472">Membrane</keyword>
<dbReference type="GO" id="GO:0005886">
    <property type="term" value="C:plasma membrane"/>
    <property type="evidence" value="ECO:0007669"/>
    <property type="project" value="UniProtKB-SubCell"/>
</dbReference>
<feature type="transmembrane region" description="Helical" evidence="7">
    <location>
        <begin position="344"/>
        <end position="366"/>
    </location>
</feature>
<feature type="transmembrane region" description="Helical" evidence="7">
    <location>
        <begin position="103"/>
        <end position="125"/>
    </location>
</feature>
<reference evidence="11" key="1">
    <citation type="submission" date="2021-08" db="EMBL/GenBank/DDBJ databases">
        <authorList>
            <person name="Misof B."/>
            <person name="Oliver O."/>
            <person name="Podsiadlowski L."/>
            <person name="Donath A."/>
            <person name="Peters R."/>
            <person name="Mayer C."/>
            <person name="Rust J."/>
            <person name="Gunkel S."/>
            <person name="Lesny P."/>
            <person name="Martin S."/>
            <person name="Oeyen J.P."/>
            <person name="Petersen M."/>
            <person name="Panagiotis P."/>
            <person name="Wilbrandt J."/>
            <person name="Tanja T."/>
        </authorList>
    </citation>
    <scope>NUCLEOTIDE SEQUENCE</scope>
    <source>
        <strain evidence="11">GBR_01_08_01A</strain>
        <tissue evidence="11">Thorax + abdomen</tissue>
    </source>
</reference>
<keyword evidence="3" id="KW-1003">Cell membrane</keyword>
<comment type="caution">
    <text evidence="11">The sequence shown here is derived from an EMBL/GenBank/DDBJ whole genome shotgun (WGS) entry which is preliminary data.</text>
</comment>
<keyword evidence="7" id="KW-0813">Transport</keyword>
<evidence type="ECO:0000259" key="9">
    <source>
        <dbReference type="Pfam" id="PF07662"/>
    </source>
</evidence>
<evidence type="ECO:0000313" key="11">
    <source>
        <dbReference type="EMBL" id="KAK2577185.1"/>
    </source>
</evidence>
<organism evidence="11 12">
    <name type="scientific">Odynerus spinipes</name>
    <dbReference type="NCBI Taxonomy" id="1348599"/>
    <lineage>
        <taxon>Eukaryota</taxon>
        <taxon>Metazoa</taxon>
        <taxon>Ecdysozoa</taxon>
        <taxon>Arthropoda</taxon>
        <taxon>Hexapoda</taxon>
        <taxon>Insecta</taxon>
        <taxon>Pterygota</taxon>
        <taxon>Neoptera</taxon>
        <taxon>Endopterygota</taxon>
        <taxon>Hymenoptera</taxon>
        <taxon>Apocrita</taxon>
        <taxon>Aculeata</taxon>
        <taxon>Vespoidea</taxon>
        <taxon>Vespidae</taxon>
        <taxon>Eumeninae</taxon>
        <taxon>Odynerus</taxon>
    </lineage>
</organism>
<feature type="transmembrane region" description="Helical" evidence="7">
    <location>
        <begin position="64"/>
        <end position="83"/>
    </location>
</feature>
<dbReference type="InterPro" id="IPR008276">
    <property type="entry name" value="C_nuclsd_transpt"/>
</dbReference>
<dbReference type="EMBL" id="JAIFRP010004357">
    <property type="protein sequence ID" value="KAK2577185.1"/>
    <property type="molecule type" value="Genomic_DNA"/>
</dbReference>
<sequence>MAGIENAGYQESSTELDTIEKGYKNSETYTKEKYNIPDEKKEKFDVLVTIRNSLEAYASKHRRFFKFLGVILLNAIVLVYLGFASEYWIRKDKPEECGFCWCTGYGMLLLLLGFTYAGLFYYCVVKRYFAKSICRCFRPVGRCIEKLQGTRYGSRAFAAAIYLIILTAIIAFLIIDTLHSTNRLISGLGVIVLLLLGWLFSKHPAHINWRPVLCGLLMQFLFGLLTIRWSVGRAIFECISNKVAIFLDFAKEGAAFIFSEELVGKGVFAFSVLPVIFFFSFFIQVLYYLGVMQWIIMKLGWGLQRILGTTLCESLNCAANTFIGMSESPLLIKPYINKLTSSEIHAVMCSGFATVSGTVFAAYIGFGAQPAHLLTASIMSAPASLCYSKLFYPETEKSQTDLDNIQLEKSEDSGLLDAATKGALAAIPMVLGIIANIVAFVSFVAFVNALLSWLGILLGFKKWSFEYFLSKIFMPLSWIMGVPWNKCEEVGYLIGLKTVVNEFIAYQKLGEYKKMNIIYGRTEAIATYAICGFSNPGSIGIMIGALSSLAPEKREQITAVTMRAFFAGSAVCFLTASFAGMLMDDDSFLEATIVNATTVSSNYTLEDF</sequence>
<dbReference type="PANTHER" id="PTHR10590">
    <property type="entry name" value="SODIUM/NUCLEOSIDE COTRANSPORTER"/>
    <property type="match status" value="1"/>
</dbReference>
<evidence type="ECO:0000313" key="12">
    <source>
        <dbReference type="Proteomes" id="UP001258017"/>
    </source>
</evidence>
<dbReference type="AlphaFoldDB" id="A0AAD9RCG9"/>
<reference evidence="11" key="2">
    <citation type="journal article" date="2023" name="Commun. Biol.">
        <title>Intrasexual cuticular hydrocarbon dimorphism in a wasp sheds light on hydrocarbon biosynthesis genes in Hymenoptera.</title>
        <authorList>
            <person name="Moris V.C."/>
            <person name="Podsiadlowski L."/>
            <person name="Martin S."/>
            <person name="Oeyen J.P."/>
            <person name="Donath A."/>
            <person name="Petersen M."/>
            <person name="Wilbrandt J."/>
            <person name="Misof B."/>
            <person name="Liedtke D."/>
            <person name="Thamm M."/>
            <person name="Scheiner R."/>
            <person name="Schmitt T."/>
            <person name="Niehuis O."/>
        </authorList>
    </citation>
    <scope>NUCLEOTIDE SEQUENCE</scope>
    <source>
        <strain evidence="11">GBR_01_08_01A</strain>
    </source>
</reference>
<feature type="transmembrane region" description="Helical" evidence="7">
    <location>
        <begin position="156"/>
        <end position="175"/>
    </location>
</feature>
<name>A0AAD9RCG9_9HYME</name>
<evidence type="ECO:0000256" key="2">
    <source>
        <dbReference type="ARBA" id="ARBA00009033"/>
    </source>
</evidence>
<dbReference type="Proteomes" id="UP001258017">
    <property type="component" value="Unassembled WGS sequence"/>
</dbReference>
<evidence type="ECO:0000259" key="8">
    <source>
        <dbReference type="Pfam" id="PF01773"/>
    </source>
</evidence>
<feature type="transmembrane region" description="Helical" evidence="7">
    <location>
        <begin position="564"/>
        <end position="583"/>
    </location>
</feature>
<evidence type="ECO:0000256" key="7">
    <source>
        <dbReference type="RuleBase" id="RU362018"/>
    </source>
</evidence>
<feature type="transmembrane region" description="Helical" evidence="7">
    <location>
        <begin position="212"/>
        <end position="231"/>
    </location>
</feature>
<dbReference type="InterPro" id="IPR011657">
    <property type="entry name" value="CNT_C_dom"/>
</dbReference>